<gene>
    <name evidence="2" type="ORF">M9458_012214</name>
</gene>
<keyword evidence="3" id="KW-1185">Reference proteome</keyword>
<feature type="non-terminal residue" evidence="2">
    <location>
        <position position="84"/>
    </location>
</feature>
<accession>A0ABD0R6H8</accession>
<feature type="non-terminal residue" evidence="2">
    <location>
        <position position="1"/>
    </location>
</feature>
<proteinExistence type="predicted"/>
<dbReference type="EMBL" id="JAMKFB020000005">
    <property type="protein sequence ID" value="KAL0193918.1"/>
    <property type="molecule type" value="Genomic_DNA"/>
</dbReference>
<reference evidence="2 3" key="1">
    <citation type="submission" date="2024-05" db="EMBL/GenBank/DDBJ databases">
        <title>Genome sequencing and assembly of Indian major carp, Cirrhinus mrigala (Hamilton, 1822).</title>
        <authorList>
            <person name="Mohindra V."/>
            <person name="Chowdhury L.M."/>
            <person name="Lal K."/>
            <person name="Jena J.K."/>
        </authorList>
    </citation>
    <scope>NUCLEOTIDE SEQUENCE [LARGE SCALE GENOMIC DNA]</scope>
    <source>
        <strain evidence="2">CM1030</strain>
        <tissue evidence="2">Blood</tissue>
    </source>
</reference>
<evidence type="ECO:0000256" key="1">
    <source>
        <dbReference type="SAM" id="MobiDB-lite"/>
    </source>
</evidence>
<comment type="caution">
    <text evidence="2">The sequence shown here is derived from an EMBL/GenBank/DDBJ whole genome shotgun (WGS) entry which is preliminary data.</text>
</comment>
<sequence length="84" mass="9092">APRLNPGSSSTDLPPSLCLRRSSRTTTETSALSWETNLNASDLYGCFSPLKDAHTVRNAGLLLLGYKKGCLIHFKRPAQGPAYT</sequence>
<feature type="compositionally biased region" description="Polar residues" evidence="1">
    <location>
        <begin position="1"/>
        <end position="13"/>
    </location>
</feature>
<dbReference type="AlphaFoldDB" id="A0ABD0R6H8"/>
<name>A0ABD0R6H8_CIRMR</name>
<protein>
    <submittedName>
        <fullName evidence="2">Uncharacterized protein</fullName>
    </submittedName>
</protein>
<evidence type="ECO:0000313" key="3">
    <source>
        <dbReference type="Proteomes" id="UP001529510"/>
    </source>
</evidence>
<evidence type="ECO:0000313" key="2">
    <source>
        <dbReference type="EMBL" id="KAL0193918.1"/>
    </source>
</evidence>
<feature type="region of interest" description="Disordered" evidence="1">
    <location>
        <begin position="1"/>
        <end position="24"/>
    </location>
</feature>
<organism evidence="2 3">
    <name type="scientific">Cirrhinus mrigala</name>
    <name type="common">Mrigala</name>
    <dbReference type="NCBI Taxonomy" id="683832"/>
    <lineage>
        <taxon>Eukaryota</taxon>
        <taxon>Metazoa</taxon>
        <taxon>Chordata</taxon>
        <taxon>Craniata</taxon>
        <taxon>Vertebrata</taxon>
        <taxon>Euteleostomi</taxon>
        <taxon>Actinopterygii</taxon>
        <taxon>Neopterygii</taxon>
        <taxon>Teleostei</taxon>
        <taxon>Ostariophysi</taxon>
        <taxon>Cypriniformes</taxon>
        <taxon>Cyprinidae</taxon>
        <taxon>Labeoninae</taxon>
        <taxon>Labeonini</taxon>
        <taxon>Cirrhinus</taxon>
    </lineage>
</organism>
<dbReference type="Proteomes" id="UP001529510">
    <property type="component" value="Unassembled WGS sequence"/>
</dbReference>